<dbReference type="InterPro" id="IPR036249">
    <property type="entry name" value="Thioredoxin-like_sf"/>
</dbReference>
<comment type="function">
    <text evidence="1">Electron transport system for the ribonucleotide reductase system NrdEF.</text>
</comment>
<dbReference type="GO" id="GO:0045454">
    <property type="term" value="P:cell redox homeostasis"/>
    <property type="evidence" value="ECO:0007669"/>
    <property type="project" value="InterPro"/>
</dbReference>
<evidence type="ECO:0000256" key="1">
    <source>
        <dbReference type="ARBA" id="ARBA00002292"/>
    </source>
</evidence>
<evidence type="ECO:0000256" key="2">
    <source>
        <dbReference type="ARBA" id="ARBA00017945"/>
    </source>
</evidence>
<sequence>MGKVVLFSKNNCMQCKMTKRFLDEHNVEFVEHNIDEQPEFIDSLKAEGFQATPVVKLGNGESFTGFRPDVLSKLAI</sequence>
<dbReference type="NCBIfam" id="TIGR02194">
    <property type="entry name" value="GlrX_NrdH"/>
    <property type="match status" value="1"/>
</dbReference>
<dbReference type="OrthoDB" id="9795531at2"/>
<dbReference type="InterPro" id="IPR002109">
    <property type="entry name" value="Glutaredoxin"/>
</dbReference>
<feature type="domain" description="Glutaredoxin" evidence="3">
    <location>
        <begin position="4"/>
        <end position="57"/>
    </location>
</feature>
<dbReference type="SUPFAM" id="SSF52833">
    <property type="entry name" value="Thioredoxin-like"/>
    <property type="match status" value="1"/>
</dbReference>
<protein>
    <recommendedName>
        <fullName evidence="2">Glutaredoxin-like protein NrdH</fullName>
    </recommendedName>
</protein>
<dbReference type="Proteomes" id="UP000325295">
    <property type="component" value="Chromosome"/>
</dbReference>
<dbReference type="AlphaFoldDB" id="A0A5P1X5Q5"/>
<dbReference type="KEGG" id="lnn:F0161_09235"/>
<dbReference type="EMBL" id="CP043939">
    <property type="protein sequence ID" value="QER68009.1"/>
    <property type="molecule type" value="Genomic_DNA"/>
</dbReference>
<dbReference type="Pfam" id="PF00462">
    <property type="entry name" value="Glutaredoxin"/>
    <property type="match status" value="1"/>
</dbReference>
<dbReference type="Gene3D" id="3.40.30.10">
    <property type="entry name" value="Glutaredoxin"/>
    <property type="match status" value="1"/>
</dbReference>
<name>A0A5P1X5Q5_9LACO</name>
<dbReference type="InterPro" id="IPR011909">
    <property type="entry name" value="GlrX_NrdH"/>
</dbReference>
<organism evidence="4 5">
    <name type="scientific">Paucilactobacillus nenjiangensis</name>
    <dbReference type="NCBI Taxonomy" id="1296540"/>
    <lineage>
        <taxon>Bacteria</taxon>
        <taxon>Bacillati</taxon>
        <taxon>Bacillota</taxon>
        <taxon>Bacilli</taxon>
        <taxon>Lactobacillales</taxon>
        <taxon>Lactobacillaceae</taxon>
        <taxon>Paucilactobacillus</taxon>
    </lineage>
</organism>
<dbReference type="PROSITE" id="PS51354">
    <property type="entry name" value="GLUTAREDOXIN_2"/>
    <property type="match status" value="1"/>
</dbReference>
<keyword evidence="5" id="KW-1185">Reference proteome</keyword>
<gene>
    <name evidence="4" type="primary">nrdH</name>
    <name evidence="4" type="ORF">F0161_09235</name>
</gene>
<evidence type="ECO:0000259" key="3">
    <source>
        <dbReference type="Pfam" id="PF00462"/>
    </source>
</evidence>
<evidence type="ECO:0000313" key="5">
    <source>
        <dbReference type="Proteomes" id="UP000325295"/>
    </source>
</evidence>
<evidence type="ECO:0000313" key="4">
    <source>
        <dbReference type="EMBL" id="QER68009.1"/>
    </source>
</evidence>
<accession>A0A5P1X5Q5</accession>
<reference evidence="4 5" key="1">
    <citation type="submission" date="2019-09" db="EMBL/GenBank/DDBJ databases">
        <title>Complete Genome Sequence of Lactobacillus nenjiangensis SH-Y15, isolated from sauerkraut.</title>
        <authorList>
            <person name="Yang H."/>
        </authorList>
    </citation>
    <scope>NUCLEOTIDE SEQUENCE [LARGE SCALE GENOMIC DNA]</scope>
    <source>
        <strain evidence="4 5">SH-Y15</strain>
    </source>
</reference>
<dbReference type="CDD" id="cd02976">
    <property type="entry name" value="NrdH"/>
    <property type="match status" value="1"/>
</dbReference>
<dbReference type="RefSeq" id="WP_137601253.1">
    <property type="nucleotide sequence ID" value="NZ_BJEB01000004.1"/>
</dbReference>
<proteinExistence type="predicted"/>